<organism evidence="3 4">
    <name type="scientific">Halopseudomonas laoshanensis</name>
    <dbReference type="NCBI Taxonomy" id="2268758"/>
    <lineage>
        <taxon>Bacteria</taxon>
        <taxon>Pseudomonadati</taxon>
        <taxon>Pseudomonadota</taxon>
        <taxon>Gammaproteobacteria</taxon>
        <taxon>Pseudomonadales</taxon>
        <taxon>Pseudomonadaceae</taxon>
        <taxon>Halopseudomonas</taxon>
    </lineage>
</organism>
<keyword evidence="1" id="KW-0472">Membrane</keyword>
<dbReference type="EMBL" id="QOVF01000012">
    <property type="protein sequence ID" value="KAA0689769.1"/>
    <property type="molecule type" value="Genomic_DNA"/>
</dbReference>
<dbReference type="RefSeq" id="WP_149334663.1">
    <property type="nucleotide sequence ID" value="NZ_JBHOFR010000004.1"/>
</dbReference>
<name>A0A7V7GLS9_9GAMM</name>
<keyword evidence="4" id="KW-1185">Reference proteome</keyword>
<dbReference type="AlphaFoldDB" id="A0A7V7GLS9"/>
<proteinExistence type="predicted"/>
<keyword evidence="1" id="KW-0812">Transmembrane</keyword>
<dbReference type="Proteomes" id="UP000463138">
    <property type="component" value="Unassembled WGS sequence"/>
</dbReference>
<accession>A0A7V7GLS9</accession>
<gene>
    <name evidence="3" type="ORF">DT594_18680</name>
</gene>
<feature type="domain" description="DUF2489" evidence="2">
    <location>
        <begin position="15"/>
        <end position="140"/>
    </location>
</feature>
<dbReference type="Pfam" id="PF10675">
    <property type="entry name" value="DUF2489"/>
    <property type="match status" value="1"/>
</dbReference>
<evidence type="ECO:0000313" key="4">
    <source>
        <dbReference type="Proteomes" id="UP000463138"/>
    </source>
</evidence>
<evidence type="ECO:0000256" key="1">
    <source>
        <dbReference type="SAM" id="Phobius"/>
    </source>
</evidence>
<evidence type="ECO:0000259" key="2">
    <source>
        <dbReference type="Pfam" id="PF10675"/>
    </source>
</evidence>
<feature type="transmembrane region" description="Helical" evidence="1">
    <location>
        <begin position="6"/>
        <end position="26"/>
    </location>
</feature>
<dbReference type="OrthoDB" id="5740155at2"/>
<comment type="caution">
    <text evidence="3">The sequence shown here is derived from an EMBL/GenBank/DDBJ whole genome shotgun (WGS) entry which is preliminary data.</text>
</comment>
<evidence type="ECO:0000313" key="3">
    <source>
        <dbReference type="EMBL" id="KAA0689769.1"/>
    </source>
</evidence>
<keyword evidence="1" id="KW-1133">Transmembrane helix</keyword>
<sequence length="147" mass="16699">MTTFTWLAAAGVIIIVALAAYAYMLWKKVLAREAEQRAVAADRNQRLEGDIIILANSLLEGQLPLIEGSIRIKVLLDNYYGPRRADLDVTVFERIYDATVHIPTHQGWKDLGKAERQLHEQQMETLERDHREEIFSAAKNISRGLGK</sequence>
<dbReference type="InterPro" id="IPR019617">
    <property type="entry name" value="DUF2489"/>
</dbReference>
<protein>
    <submittedName>
        <fullName evidence="3">DUF2489 domain-containing protein</fullName>
    </submittedName>
</protein>
<reference evidence="3 4" key="1">
    <citation type="submission" date="2018-07" db="EMBL/GenBank/DDBJ databases">
        <title>Pseudomonas laoshanensis sp. nov., isolated from soil.</title>
        <authorList>
            <person name="Sun J."/>
            <person name="Yu L."/>
            <person name="Wang M."/>
            <person name="Zhang C."/>
        </authorList>
    </citation>
    <scope>NUCLEOTIDE SEQUENCE [LARGE SCALE GENOMIC DNA]</scope>
    <source>
        <strain evidence="3 4">Y22</strain>
    </source>
</reference>